<feature type="domain" description="Dermonecrotic toxin N-terminal" evidence="2">
    <location>
        <begin position="684"/>
        <end position="792"/>
    </location>
</feature>
<reference evidence="3" key="1">
    <citation type="submission" date="2024-06" db="EMBL/GenBank/DDBJ databases">
        <title>Multiomics insights into the TNT degradation mechanism by Pantoea sp. BJ2 isolated from an ammunition destruction site.</title>
        <authorList>
            <person name="Luo J."/>
        </authorList>
    </citation>
    <scope>NUCLEOTIDE SEQUENCE</scope>
    <source>
        <strain evidence="3">BJ2</strain>
        <plasmid evidence="3">plasmindB</plasmid>
    </source>
</reference>
<geneLocation type="plasmid" evidence="3">
    <name>plasmindB</name>
</geneLocation>
<feature type="coiled-coil region" evidence="1">
    <location>
        <begin position="216"/>
        <end position="243"/>
    </location>
</feature>
<dbReference type="Pfam" id="PF20178">
    <property type="entry name" value="ToxA_N"/>
    <property type="match status" value="1"/>
</dbReference>
<protein>
    <submittedName>
        <fullName evidence="3">DUF6543 domain-containing protein</fullName>
    </submittedName>
</protein>
<keyword evidence="3" id="KW-0614">Plasmid</keyword>
<evidence type="ECO:0000256" key="1">
    <source>
        <dbReference type="SAM" id="Coils"/>
    </source>
</evidence>
<accession>A0AAU7U3W7</accession>
<sequence length="1670" mass="186181">MPVVTPSSKISVSNTAIATVNPRTSHFRTLKSIGNSPGSTESLFSAVTDHDIPSHSTFSVTSNVRQNVKYALQEISEFYTFRTAAKNIFSPRCAEQNDAKLHKNTGIVIAESIRNLTGWAERPCYELAAIIQDAFKDIPPDFGLLKKTIKQTQLNNLHLTPDKLVSGPLKKNIFDNARAAAHLAQHGKFHFTVKITPAVALFEWLLTTFSPILCRGEMEMKEVRALKHEIKALNDEATALRSRSEGMTRMQQRADKLEAKCLEFWQALLRNPEDRILQEQFHTALQASEEFGQRRKSTRNELQRERAPYPVTNSGQSSVALLPPVVASTTTGIVATGVRRRGLFAALAGGTLIAGGGAFAMLKKIYTVPDTARMPATDSLNGKSESVFENRVSASEITELQNELEQEMAAVEPDAEGRLSILSLGDQLRELHERHGDSKNFINEARAMLLDHGLLHALDQLLLPAQNESSSLSVRRRRDVSSGAQSAEMKIPPHVDIHETAQLAVLNRLITTSGEATKNNEQLYFSKWRDRLPSGENFAWLRYAPEDRQHAYKKLLDYVATSKDAMASASHKVLVEHPGFAHIVQQLRQLHLPIQPEYIRLNATLTERVGSLSIPGSFSLTLDEAWQTGMLDKMLKAPDLEVDIQSQRRRMKGKRRDAFRHAFNGITAPPDITAVVNNDHVQLAFRQLIEARFELSTLEAELKGELRSNDQIRGLQIVSKFRAGANDVKAGQLTFSARDNSGQPMQIPLSGWLVLRDDEGSCVLYDADASERRHYFSSEKEMLQFVSEKRLQDDTIEAGRLETAARAENAEDAWRLGDFFHALKKDSRVWSERNAALHFTPGKSVTYGGAMGAFAGRLLARNTATLKYDVATQELANRVVRLQGHLIRVMDNSPTLSLLGFTQQWIKSRNEYGRFLQDKGVFEHAADFDPDDVLIKPHHGGNIGTITEFSAFRRRQEPGGDTFALGMEVLPKAVADDDYVGALTIREKYAFADVLKRAIAHPIVTGATNSADRRYIATLEPDEQQRLNLAMQLFLKLNHPDVKSGLDEALRTGFPGTDYQAHLSRQLDFSKPQNSALRDAWNAAECSKMQLALNMAKQNTASSWGTILPARDAMRLGRLIEAYPESTFSGNDFMAPLTVGDVPVPGMVMFTVRDRQSKWELNQFIQSQYVYIPEAIHGSHIFTLKDFNALMMHSEKAQDAVKSRVTLADQNRIDNAFRHAASGGAGAGYTISSNYDLYSEMVKQQIADADEMTISHWEVIRDAAMTGLGIMVLPACMATGPAAAVSCAGLTAVTLADDVHNAMELWKRGDRGLAILTGLMGSLDVTDITRGLKVLGRGAGLIQAATRIVKRTPDVLKGVSGGVQGMLKRGDHLTFANTLKASTRHTSAFEAGWLKRDWSLTVDLETAKKGKPRGQPDGEFWELDGKWYIRERGYTGESPLIYRVTIGNGGGVRVVDPADPSIPGERIRWNTQKWVKDSSGLKGGMKVSDDVLMDKLQRNKKNYEKEADKERACDEKTQRVLRFMRTDKELWKAIEDKLEVRVMKVIDDEPTKTIKMKGKDGEAWSGSYHVYLTVNLNNERFIIDPYVGGPGSCAKMSELEFIEKHWAGKNGKDYELKTLAPAEELGYEGTPGDENDMVTFTLDDFIKSSSLYDPDYYPSHSFYIERQHER</sequence>
<dbReference type="InterPro" id="IPR046673">
    <property type="entry name" value="ToxA_N"/>
</dbReference>
<proteinExistence type="predicted"/>
<organism evidence="3">
    <name type="scientific">Pantoea sp. BJ2</name>
    <dbReference type="NCBI Taxonomy" id="3141322"/>
    <lineage>
        <taxon>Bacteria</taxon>
        <taxon>Pseudomonadati</taxon>
        <taxon>Pseudomonadota</taxon>
        <taxon>Gammaproteobacteria</taxon>
        <taxon>Enterobacterales</taxon>
        <taxon>Erwiniaceae</taxon>
        <taxon>Pantoea</taxon>
    </lineage>
</organism>
<keyword evidence="1" id="KW-0175">Coiled coil</keyword>
<dbReference type="RefSeq" id="WP_350262491.1">
    <property type="nucleotide sequence ID" value="NZ_CP158294.1"/>
</dbReference>
<evidence type="ECO:0000259" key="2">
    <source>
        <dbReference type="Pfam" id="PF20178"/>
    </source>
</evidence>
<evidence type="ECO:0000313" key="3">
    <source>
        <dbReference type="EMBL" id="XBV47466.1"/>
    </source>
</evidence>
<dbReference type="EMBL" id="CP158294">
    <property type="protein sequence ID" value="XBV47466.1"/>
    <property type="molecule type" value="Genomic_DNA"/>
</dbReference>
<gene>
    <name evidence="3" type="ORF">AAF463_24340</name>
</gene>
<name>A0AAU7U3W7_9GAMM</name>